<feature type="region of interest" description="Disordered" evidence="8">
    <location>
        <begin position="159"/>
        <end position="189"/>
    </location>
</feature>
<keyword evidence="9" id="KW-1133">Transmembrane helix</keyword>
<sequence length="252" mass="27533">MATLRKNYIFLFGLAFSTMSLPMCLAQCHAGQYLSDKGCEKCPKGYFMDDVNHSNRGCKLCDEENGDKWLQQECNSTHNSVVVCKSGTYNENGHPPVCQKCTQCQEIGRHEAENCTATSDAICCPGPDMSLEIKNSSTDCLHTSTHGGYCCIPVTTTTSPESHIQDQTTEKTSRYSLSSDSTTTESKENVKESSKLEGWIIAVIVLGLFLLAVLIGVIVFKIRNRSCRSSSNSTSRDLPEDISLTGTAPDDG</sequence>
<evidence type="ECO:0000256" key="10">
    <source>
        <dbReference type="SAM" id="SignalP"/>
    </source>
</evidence>
<dbReference type="Proteomes" id="UP000076420">
    <property type="component" value="Unassembled WGS sequence"/>
</dbReference>
<feature type="chain" id="PRO_5012925987" description="TNFR-Cys domain-containing protein" evidence="10">
    <location>
        <begin position="27"/>
        <end position="252"/>
    </location>
</feature>
<feature type="signal peptide" evidence="10">
    <location>
        <begin position="1"/>
        <end position="26"/>
    </location>
</feature>
<feature type="region of interest" description="Disordered" evidence="8">
    <location>
        <begin position="228"/>
        <end position="252"/>
    </location>
</feature>
<evidence type="ECO:0000256" key="4">
    <source>
        <dbReference type="ARBA" id="ARBA00023157"/>
    </source>
</evidence>
<feature type="domain" description="TNFR-Cys" evidence="11">
    <location>
        <begin position="83"/>
        <end position="123"/>
    </location>
</feature>
<keyword evidence="10" id="KW-0732">Signal</keyword>
<evidence type="ECO:0000256" key="5">
    <source>
        <dbReference type="ARBA" id="ARBA00023170"/>
    </source>
</evidence>
<dbReference type="KEGG" id="bgt:106057362"/>
<gene>
    <name evidence="12" type="primary">106057362</name>
</gene>
<dbReference type="PROSITE" id="PS00652">
    <property type="entry name" value="TNFR_NGFR_1"/>
    <property type="match status" value="1"/>
</dbReference>
<dbReference type="Gene3D" id="2.10.50.10">
    <property type="entry name" value="Tumor Necrosis Factor Receptor, subunit A, domain 2"/>
    <property type="match status" value="2"/>
</dbReference>
<dbReference type="VEuPathDB" id="VectorBase:BGLB035136"/>
<evidence type="ECO:0000256" key="6">
    <source>
        <dbReference type="ARBA" id="ARBA00023180"/>
    </source>
</evidence>
<keyword evidence="3 9" id="KW-0472">Membrane</keyword>
<evidence type="ECO:0000256" key="2">
    <source>
        <dbReference type="ARBA" id="ARBA00022737"/>
    </source>
</evidence>
<dbReference type="PANTHER" id="PTHR46330">
    <property type="entry name" value="TUMOR NECROSIS FACTOR RECEPTOR SUPERFAMILY MEMBER 10B"/>
    <property type="match status" value="1"/>
</dbReference>
<feature type="repeat" description="TNFR-Cys" evidence="7">
    <location>
        <begin position="83"/>
        <end position="123"/>
    </location>
</feature>
<feature type="transmembrane region" description="Helical" evidence="9">
    <location>
        <begin position="199"/>
        <end position="220"/>
    </location>
</feature>
<keyword evidence="6" id="KW-0325">Glycoprotein</keyword>
<protein>
    <recommendedName>
        <fullName evidence="11">TNFR-Cys domain-containing protein</fullName>
    </recommendedName>
</protein>
<evidence type="ECO:0000256" key="9">
    <source>
        <dbReference type="SAM" id="Phobius"/>
    </source>
</evidence>
<evidence type="ECO:0000256" key="3">
    <source>
        <dbReference type="ARBA" id="ARBA00023136"/>
    </source>
</evidence>
<keyword evidence="5" id="KW-0675">Receptor</keyword>
<name>A0A2C9LUG5_BIOGL</name>
<keyword evidence="4" id="KW-1015">Disulfide bond</keyword>
<dbReference type="InterPro" id="IPR001368">
    <property type="entry name" value="TNFR/NGFR_Cys_rich_reg"/>
</dbReference>
<dbReference type="AlphaFoldDB" id="A0A2C9LUG5"/>
<dbReference type="EnsemblMetazoa" id="BGLB035136-RA">
    <property type="protein sequence ID" value="BGLB035136-PA"/>
    <property type="gene ID" value="BGLB035136"/>
</dbReference>
<dbReference type="GO" id="GO:0016020">
    <property type="term" value="C:membrane"/>
    <property type="evidence" value="ECO:0007669"/>
    <property type="project" value="UniProtKB-SubCell"/>
</dbReference>
<evidence type="ECO:0000256" key="8">
    <source>
        <dbReference type="SAM" id="MobiDB-lite"/>
    </source>
</evidence>
<evidence type="ECO:0000259" key="11">
    <source>
        <dbReference type="PROSITE" id="PS50050"/>
    </source>
</evidence>
<dbReference type="Pfam" id="PF00020">
    <property type="entry name" value="TNFR_c6"/>
    <property type="match status" value="1"/>
</dbReference>
<proteinExistence type="predicted"/>
<accession>A0A2C9LUG5</accession>
<keyword evidence="9" id="KW-0812">Transmembrane</keyword>
<comment type="caution">
    <text evidence="7">Lacks conserved residue(s) required for the propagation of feature annotation.</text>
</comment>
<evidence type="ECO:0000256" key="1">
    <source>
        <dbReference type="ARBA" id="ARBA00004370"/>
    </source>
</evidence>
<comment type="subcellular location">
    <subcellularLocation>
        <location evidence="1">Membrane</location>
    </subcellularLocation>
</comment>
<keyword evidence="2" id="KW-0677">Repeat</keyword>
<dbReference type="VEuPathDB" id="VectorBase:BGLAX_038672"/>
<evidence type="ECO:0000313" key="13">
    <source>
        <dbReference type="Proteomes" id="UP000076420"/>
    </source>
</evidence>
<dbReference type="PANTHER" id="PTHR46330:SF6">
    <property type="entry name" value="HEMATOPOIETIC DEATH RECEPTOR-RELATED"/>
    <property type="match status" value="1"/>
</dbReference>
<dbReference type="PROSITE" id="PS50050">
    <property type="entry name" value="TNFR_NGFR_2"/>
    <property type="match status" value="1"/>
</dbReference>
<evidence type="ECO:0000313" key="12">
    <source>
        <dbReference type="EnsemblMetazoa" id="BGLB035136-PA"/>
    </source>
</evidence>
<feature type="compositionally biased region" description="Polar residues" evidence="8">
    <location>
        <begin position="174"/>
        <end position="184"/>
    </location>
</feature>
<dbReference type="InterPro" id="IPR052491">
    <property type="entry name" value="TNFRSF10"/>
</dbReference>
<evidence type="ECO:0000256" key="7">
    <source>
        <dbReference type="PROSITE-ProRule" id="PRU00206"/>
    </source>
</evidence>
<dbReference type="SMART" id="SM00208">
    <property type="entry name" value="TNFR"/>
    <property type="match status" value="2"/>
</dbReference>
<dbReference type="STRING" id="6526.A0A2C9LUG5"/>
<organism evidence="12 13">
    <name type="scientific">Biomphalaria glabrata</name>
    <name type="common">Bloodfluke planorb</name>
    <name type="synonym">Freshwater snail</name>
    <dbReference type="NCBI Taxonomy" id="6526"/>
    <lineage>
        <taxon>Eukaryota</taxon>
        <taxon>Metazoa</taxon>
        <taxon>Spiralia</taxon>
        <taxon>Lophotrochozoa</taxon>
        <taxon>Mollusca</taxon>
        <taxon>Gastropoda</taxon>
        <taxon>Heterobranchia</taxon>
        <taxon>Euthyneura</taxon>
        <taxon>Panpulmonata</taxon>
        <taxon>Hygrophila</taxon>
        <taxon>Lymnaeoidea</taxon>
        <taxon>Planorbidae</taxon>
        <taxon>Biomphalaria</taxon>
    </lineage>
</organism>
<reference evidence="12" key="1">
    <citation type="submission" date="2020-05" db="UniProtKB">
        <authorList>
            <consortium name="EnsemblMetazoa"/>
        </authorList>
    </citation>
    <scope>IDENTIFICATION</scope>
    <source>
        <strain evidence="12">BB02</strain>
    </source>
</reference>